<evidence type="ECO:0000256" key="17">
    <source>
        <dbReference type="ARBA" id="ARBA00080570"/>
    </source>
</evidence>
<comment type="catalytic activity">
    <reaction evidence="10 18">
        <text>[ThiS sulfur-carrier protein]-C-terminal Gly-Gly-AMP + S-sulfanyl-L-cysteinyl-[cysteine desulfurase] + AH2 = [ThiS sulfur-carrier protein]-C-terminal-Gly-aminoethanethioate + L-cysteinyl-[cysteine desulfurase] + A + AMP + 2 H(+)</text>
        <dbReference type="Rhea" id="RHEA:43340"/>
        <dbReference type="Rhea" id="RHEA-COMP:12157"/>
        <dbReference type="Rhea" id="RHEA-COMP:12158"/>
        <dbReference type="Rhea" id="RHEA-COMP:12910"/>
        <dbReference type="Rhea" id="RHEA-COMP:19908"/>
        <dbReference type="ChEBI" id="CHEBI:13193"/>
        <dbReference type="ChEBI" id="CHEBI:15378"/>
        <dbReference type="ChEBI" id="CHEBI:17499"/>
        <dbReference type="ChEBI" id="CHEBI:29950"/>
        <dbReference type="ChEBI" id="CHEBI:61963"/>
        <dbReference type="ChEBI" id="CHEBI:90618"/>
        <dbReference type="ChEBI" id="CHEBI:232372"/>
        <dbReference type="ChEBI" id="CHEBI:456215"/>
    </reaction>
</comment>
<evidence type="ECO:0000256" key="12">
    <source>
        <dbReference type="ARBA" id="ARBA00061472"/>
    </source>
</evidence>
<evidence type="ECO:0000256" key="16">
    <source>
        <dbReference type="ARBA" id="ARBA00077849"/>
    </source>
</evidence>
<organism evidence="20 21">
    <name type="scientific">Treponema brennaborense (strain DSM 12168 / CIP 105900 / DD5/3)</name>
    <dbReference type="NCBI Taxonomy" id="906968"/>
    <lineage>
        <taxon>Bacteria</taxon>
        <taxon>Pseudomonadati</taxon>
        <taxon>Spirochaetota</taxon>
        <taxon>Spirochaetia</taxon>
        <taxon>Spirochaetales</taxon>
        <taxon>Treponemataceae</taxon>
        <taxon>Treponema</taxon>
    </lineage>
</organism>
<dbReference type="InterPro" id="IPR003720">
    <property type="entry name" value="tRNA_STrfase"/>
</dbReference>
<evidence type="ECO:0000256" key="11">
    <source>
        <dbReference type="ARBA" id="ARBA00058382"/>
    </source>
</evidence>
<dbReference type="EMBL" id="CP002696">
    <property type="protein sequence ID" value="AEE16407.1"/>
    <property type="molecule type" value="Genomic_DNA"/>
</dbReference>
<keyword evidence="2 18" id="KW-0963">Cytoplasm</keyword>
<dbReference type="InterPro" id="IPR049962">
    <property type="entry name" value="THUMP_ThiI"/>
</dbReference>
<dbReference type="Pfam" id="PF22025">
    <property type="entry name" value="ThiI_fer"/>
    <property type="match status" value="1"/>
</dbReference>
<feature type="binding site" evidence="18">
    <location>
        <begin position="182"/>
        <end position="183"/>
    </location>
    <ligand>
        <name>ATP</name>
        <dbReference type="ChEBI" id="CHEBI:30616"/>
    </ligand>
</feature>
<dbReference type="HAMAP" id="MF_00021">
    <property type="entry name" value="ThiI"/>
    <property type="match status" value="1"/>
</dbReference>
<evidence type="ECO:0000256" key="8">
    <source>
        <dbReference type="ARBA" id="ARBA00022977"/>
    </source>
</evidence>
<keyword evidence="3 18" id="KW-0820">tRNA-binding</keyword>
<evidence type="ECO:0000259" key="19">
    <source>
        <dbReference type="PROSITE" id="PS51165"/>
    </source>
</evidence>
<evidence type="ECO:0000256" key="14">
    <source>
        <dbReference type="ARBA" id="ARBA00071867"/>
    </source>
</evidence>
<evidence type="ECO:0000256" key="10">
    <source>
        <dbReference type="ARBA" id="ARBA00052330"/>
    </source>
</evidence>
<dbReference type="InterPro" id="IPR054173">
    <property type="entry name" value="ThiI_fer"/>
</dbReference>
<dbReference type="InterPro" id="IPR050102">
    <property type="entry name" value="tRNA_sulfurtransferase_ThiI"/>
</dbReference>
<comment type="function">
    <text evidence="11 18">Catalyzes the ATP-dependent transfer of a sulfur to tRNA to produce 4-thiouridine in position 8 of tRNAs, which functions as a near-UV photosensor. Also catalyzes the transfer of sulfur to the sulfur carrier protein ThiS, forming ThiS-thiocarboxylate. This is a step in the synthesis of thiazole, in the thiamine biosynthesis pathway. The sulfur is donated as persulfide by IscS.</text>
</comment>
<sequence>MSEYTTYLAKLGELTLKGSNLKEFEKRLVENARLYLETVRATVRLCAGRLYIEGPEESCPAIEFTLKHLIGITGWAKTTVCEKNIEAIKKAAYAEALAAKAEGAKTFKIETRRAEKSFPLNSYEISCEAAADVFDAGILDVDVHRPDVVIRIEIRDRCFVYCDRNKACRGLPVGTGGKGLLLLSGGLDSPVAGYRMMRRGMKVDCVYFHAYPYTSAEAQQKVEDLARIIAQYGVDTHINIIPFTDVQMRIKERAPEAFSTLLLRMCMMSAANLLADRIRADCLISGESLGQVASQTIQNMTVTESACAYPLLRPLVGLDKEEIIATAKYIGTYETSILPYEDCCVLFSPKHPVLRANRAEAQQLYARLEIDELVRLAYENREIKRFAARDYVAQTFAG</sequence>
<comment type="subcellular location">
    <subcellularLocation>
        <location evidence="1 18">Cytoplasm</location>
    </subcellularLocation>
</comment>
<dbReference type="GO" id="GO:0005829">
    <property type="term" value="C:cytosol"/>
    <property type="evidence" value="ECO:0007669"/>
    <property type="project" value="TreeGrafter"/>
</dbReference>
<protein>
    <recommendedName>
        <fullName evidence="14 18">Probable tRNA sulfurtransferase</fullName>
        <ecNumber evidence="13 18">2.8.1.4</ecNumber>
    </recommendedName>
    <alternativeName>
        <fullName evidence="15 18">Sulfur carrier protein ThiS sulfurtransferase</fullName>
    </alternativeName>
    <alternativeName>
        <fullName evidence="16 18">Thiamine biosynthesis protein ThiI</fullName>
    </alternativeName>
    <alternativeName>
        <fullName evidence="17 18">tRNA 4-thiouridine synthase</fullName>
    </alternativeName>
</protein>
<evidence type="ECO:0000256" key="1">
    <source>
        <dbReference type="ARBA" id="ARBA00004496"/>
    </source>
</evidence>
<dbReference type="HOGENOM" id="CLU_037952_4_0_12"/>
<dbReference type="STRING" id="906968.Trebr_0971"/>
<comment type="similarity">
    <text evidence="12 18">Belongs to the ThiI family.</text>
</comment>
<evidence type="ECO:0000256" key="5">
    <source>
        <dbReference type="ARBA" id="ARBA00022741"/>
    </source>
</evidence>
<keyword evidence="5 18" id="KW-0547">Nucleotide-binding</keyword>
<dbReference type="Gene3D" id="3.30.2130.30">
    <property type="match status" value="1"/>
</dbReference>
<evidence type="ECO:0000256" key="7">
    <source>
        <dbReference type="ARBA" id="ARBA00022884"/>
    </source>
</evidence>
<dbReference type="RefSeq" id="WP_013758126.1">
    <property type="nucleotide sequence ID" value="NC_015500.1"/>
</dbReference>
<gene>
    <name evidence="18" type="primary">thiI</name>
    <name evidence="20" type="ordered locus">Trebr_0971</name>
</gene>
<comment type="catalytic activity">
    <reaction evidence="9 18">
        <text>[ThiI sulfur-carrier protein]-S-sulfanyl-L-cysteine + a uridine in tRNA + 2 reduced [2Fe-2S]-[ferredoxin] + ATP + H(+) = [ThiI sulfur-carrier protein]-L-cysteine + a 4-thiouridine in tRNA + 2 oxidized [2Fe-2S]-[ferredoxin] + AMP + diphosphate</text>
        <dbReference type="Rhea" id="RHEA:24176"/>
        <dbReference type="Rhea" id="RHEA-COMP:10000"/>
        <dbReference type="Rhea" id="RHEA-COMP:10001"/>
        <dbReference type="Rhea" id="RHEA-COMP:13337"/>
        <dbReference type="Rhea" id="RHEA-COMP:13338"/>
        <dbReference type="Rhea" id="RHEA-COMP:13339"/>
        <dbReference type="Rhea" id="RHEA-COMP:13340"/>
        <dbReference type="ChEBI" id="CHEBI:15378"/>
        <dbReference type="ChEBI" id="CHEBI:29950"/>
        <dbReference type="ChEBI" id="CHEBI:30616"/>
        <dbReference type="ChEBI" id="CHEBI:33019"/>
        <dbReference type="ChEBI" id="CHEBI:33737"/>
        <dbReference type="ChEBI" id="CHEBI:33738"/>
        <dbReference type="ChEBI" id="CHEBI:61963"/>
        <dbReference type="ChEBI" id="CHEBI:65315"/>
        <dbReference type="ChEBI" id="CHEBI:136798"/>
        <dbReference type="ChEBI" id="CHEBI:456215"/>
        <dbReference type="EC" id="2.8.1.4"/>
    </reaction>
</comment>
<dbReference type="Pfam" id="PF02926">
    <property type="entry name" value="THUMP"/>
    <property type="match status" value="1"/>
</dbReference>
<dbReference type="GO" id="GO:0005524">
    <property type="term" value="F:ATP binding"/>
    <property type="evidence" value="ECO:0007669"/>
    <property type="project" value="UniProtKB-UniRule"/>
</dbReference>
<keyword evidence="8 18" id="KW-0784">Thiamine biosynthesis</keyword>
<dbReference type="PANTHER" id="PTHR43209:SF1">
    <property type="entry name" value="TRNA SULFURTRANSFERASE"/>
    <property type="match status" value="1"/>
</dbReference>
<dbReference type="SUPFAM" id="SSF143437">
    <property type="entry name" value="THUMP domain-like"/>
    <property type="match status" value="1"/>
</dbReference>
<dbReference type="PANTHER" id="PTHR43209">
    <property type="entry name" value="TRNA SULFURTRANSFERASE"/>
    <property type="match status" value="1"/>
</dbReference>
<dbReference type="CDD" id="cd11716">
    <property type="entry name" value="THUMP_ThiI"/>
    <property type="match status" value="1"/>
</dbReference>
<dbReference type="InterPro" id="IPR014729">
    <property type="entry name" value="Rossmann-like_a/b/a_fold"/>
</dbReference>
<evidence type="ECO:0000256" key="6">
    <source>
        <dbReference type="ARBA" id="ARBA00022840"/>
    </source>
</evidence>
<reference evidence="21" key="1">
    <citation type="submission" date="2011-04" db="EMBL/GenBank/DDBJ databases">
        <title>The complete genome of Treponema brennaborense DSM 12168.</title>
        <authorList>
            <person name="Lucas S."/>
            <person name="Han J."/>
            <person name="Lapidus A."/>
            <person name="Bruce D."/>
            <person name="Goodwin L."/>
            <person name="Pitluck S."/>
            <person name="Peters L."/>
            <person name="Kyrpides N."/>
            <person name="Mavromatis K."/>
            <person name="Ivanova N."/>
            <person name="Mikhailova N."/>
            <person name="Pagani I."/>
            <person name="Teshima H."/>
            <person name="Detter J.C."/>
            <person name="Tapia R."/>
            <person name="Han C."/>
            <person name="Land M."/>
            <person name="Hauser L."/>
            <person name="Markowitz V."/>
            <person name="Cheng J.-F."/>
            <person name="Hugenholtz P."/>
            <person name="Woyke T."/>
            <person name="Wu D."/>
            <person name="Gronow S."/>
            <person name="Wellnitz S."/>
            <person name="Brambilla E."/>
            <person name="Klenk H.-P."/>
            <person name="Eisen J.A."/>
        </authorList>
    </citation>
    <scope>NUCLEOTIDE SEQUENCE [LARGE SCALE GENOMIC DNA]</scope>
    <source>
        <strain evidence="21">DSM 12168 / CIP 105900 / DD5/3</strain>
    </source>
</reference>
<dbReference type="AlphaFoldDB" id="F4LJL2"/>
<dbReference type="GO" id="GO:0052837">
    <property type="term" value="P:thiazole biosynthetic process"/>
    <property type="evidence" value="ECO:0007669"/>
    <property type="project" value="TreeGrafter"/>
</dbReference>
<evidence type="ECO:0000256" key="15">
    <source>
        <dbReference type="ARBA" id="ARBA00075337"/>
    </source>
</evidence>
<dbReference type="PROSITE" id="PS51165">
    <property type="entry name" value="THUMP"/>
    <property type="match status" value="1"/>
</dbReference>
<dbReference type="UniPathway" id="UPA00060"/>
<dbReference type="eggNOG" id="COG0301">
    <property type="taxonomic scope" value="Bacteria"/>
</dbReference>
<feature type="binding site" evidence="18">
    <location>
        <begin position="207"/>
        <end position="208"/>
    </location>
    <ligand>
        <name>ATP</name>
        <dbReference type="ChEBI" id="CHEBI:30616"/>
    </ligand>
</feature>
<dbReference type="CDD" id="cd01712">
    <property type="entry name" value="PPase_ThiI"/>
    <property type="match status" value="1"/>
</dbReference>
<dbReference type="OrthoDB" id="9773948at2"/>
<feature type="binding site" evidence="18">
    <location>
        <position position="286"/>
    </location>
    <ligand>
        <name>ATP</name>
        <dbReference type="ChEBI" id="CHEBI:30616"/>
    </ligand>
</feature>
<dbReference type="GO" id="GO:0009228">
    <property type="term" value="P:thiamine biosynthetic process"/>
    <property type="evidence" value="ECO:0007669"/>
    <property type="project" value="UniProtKB-KW"/>
</dbReference>
<dbReference type="GO" id="GO:0002937">
    <property type="term" value="P:tRNA 4-thiouridine biosynthesis"/>
    <property type="evidence" value="ECO:0007669"/>
    <property type="project" value="TreeGrafter"/>
</dbReference>
<keyword evidence="7 18" id="KW-0694">RNA-binding</keyword>
<name>F4LJL2_TREBD</name>
<dbReference type="InterPro" id="IPR020536">
    <property type="entry name" value="ThiI_AANH"/>
</dbReference>
<dbReference type="GO" id="GO:0000049">
    <property type="term" value="F:tRNA binding"/>
    <property type="evidence" value="ECO:0007669"/>
    <property type="project" value="UniProtKB-UniRule"/>
</dbReference>
<dbReference type="FunFam" id="3.40.50.620:FF:000053">
    <property type="entry name" value="Probable tRNA sulfurtransferase"/>
    <property type="match status" value="1"/>
</dbReference>
<evidence type="ECO:0000256" key="4">
    <source>
        <dbReference type="ARBA" id="ARBA00022679"/>
    </source>
</evidence>
<evidence type="ECO:0000256" key="9">
    <source>
        <dbReference type="ARBA" id="ARBA00050570"/>
    </source>
</evidence>
<dbReference type="SMART" id="SM00981">
    <property type="entry name" value="THUMP"/>
    <property type="match status" value="1"/>
</dbReference>
<evidence type="ECO:0000256" key="13">
    <source>
        <dbReference type="ARBA" id="ARBA00066827"/>
    </source>
</evidence>
<dbReference type="Pfam" id="PF02568">
    <property type="entry name" value="ThiI"/>
    <property type="match status" value="1"/>
</dbReference>
<dbReference type="EC" id="2.8.1.4" evidence="13 18"/>
<keyword evidence="6 18" id="KW-0067">ATP-binding</keyword>
<evidence type="ECO:0000256" key="3">
    <source>
        <dbReference type="ARBA" id="ARBA00022555"/>
    </source>
</evidence>
<proteinExistence type="inferred from homology"/>
<evidence type="ECO:0000256" key="2">
    <source>
        <dbReference type="ARBA" id="ARBA00022490"/>
    </source>
</evidence>
<dbReference type="Proteomes" id="UP000006546">
    <property type="component" value="Chromosome"/>
</dbReference>
<dbReference type="KEGG" id="tbe:Trebr_0971"/>
<dbReference type="InterPro" id="IPR049961">
    <property type="entry name" value="ThiI_N"/>
</dbReference>
<evidence type="ECO:0000313" key="20">
    <source>
        <dbReference type="EMBL" id="AEE16407.1"/>
    </source>
</evidence>
<comment type="pathway">
    <text evidence="18">Cofactor biosynthesis; thiamine diphosphate biosynthesis.</text>
</comment>
<dbReference type="InterPro" id="IPR004114">
    <property type="entry name" value="THUMP_dom"/>
</dbReference>
<evidence type="ECO:0000313" key="21">
    <source>
        <dbReference type="Proteomes" id="UP000006546"/>
    </source>
</evidence>
<feature type="binding site" evidence="18">
    <location>
        <position position="264"/>
    </location>
    <ligand>
        <name>ATP</name>
        <dbReference type="ChEBI" id="CHEBI:30616"/>
    </ligand>
</feature>
<dbReference type="NCBIfam" id="TIGR00342">
    <property type="entry name" value="tRNA uracil 4-sulfurtransferase ThiI"/>
    <property type="match status" value="1"/>
</dbReference>
<dbReference type="Gene3D" id="3.40.50.620">
    <property type="entry name" value="HUPs"/>
    <property type="match status" value="1"/>
</dbReference>
<feature type="domain" description="THUMP" evidence="19">
    <location>
        <begin position="60"/>
        <end position="164"/>
    </location>
</feature>
<keyword evidence="4 18" id="KW-0808">Transferase</keyword>
<keyword evidence="21" id="KW-1185">Reference proteome</keyword>
<dbReference type="GO" id="GO:0009229">
    <property type="term" value="P:thiamine diphosphate biosynthetic process"/>
    <property type="evidence" value="ECO:0007669"/>
    <property type="project" value="UniProtKB-UniRule"/>
</dbReference>
<dbReference type="GO" id="GO:0004810">
    <property type="term" value="F:CCA tRNA nucleotidyltransferase activity"/>
    <property type="evidence" value="ECO:0007669"/>
    <property type="project" value="InterPro"/>
</dbReference>
<dbReference type="GO" id="GO:0140741">
    <property type="term" value="F:tRNA-uracil-4 sulfurtransferase activity"/>
    <property type="evidence" value="ECO:0007669"/>
    <property type="project" value="UniProtKB-EC"/>
</dbReference>
<dbReference type="SUPFAM" id="SSF52402">
    <property type="entry name" value="Adenine nucleotide alpha hydrolases-like"/>
    <property type="match status" value="1"/>
</dbReference>
<accession>F4LJL2</accession>
<evidence type="ECO:0000256" key="18">
    <source>
        <dbReference type="HAMAP-Rule" id="MF_00021"/>
    </source>
</evidence>
<feature type="binding site" evidence="18">
    <location>
        <position position="295"/>
    </location>
    <ligand>
        <name>ATP</name>
        <dbReference type="ChEBI" id="CHEBI:30616"/>
    </ligand>
</feature>